<dbReference type="Pfam" id="PF13517">
    <property type="entry name" value="FG-GAP_3"/>
    <property type="match status" value="2"/>
</dbReference>
<evidence type="ECO:0000313" key="4">
    <source>
        <dbReference type="EMBL" id="QEG38103.1"/>
    </source>
</evidence>
<evidence type="ECO:0000256" key="2">
    <source>
        <dbReference type="SAM" id="MobiDB-lite"/>
    </source>
</evidence>
<dbReference type="AlphaFoldDB" id="A0A5B9QVZ4"/>
<dbReference type="PANTHER" id="PTHR16026">
    <property type="entry name" value="CARTILAGE ACIDIC PROTEIN 1"/>
    <property type="match status" value="1"/>
</dbReference>
<reference evidence="4 5" key="1">
    <citation type="submission" date="2019-08" db="EMBL/GenBank/DDBJ databases">
        <title>Deep-cultivation of Planctomycetes and their phenomic and genomic characterization uncovers novel biology.</title>
        <authorList>
            <person name="Wiegand S."/>
            <person name="Jogler M."/>
            <person name="Boedeker C."/>
            <person name="Pinto D."/>
            <person name="Vollmers J."/>
            <person name="Rivas-Marin E."/>
            <person name="Kohn T."/>
            <person name="Peeters S.H."/>
            <person name="Heuer A."/>
            <person name="Rast P."/>
            <person name="Oberbeckmann S."/>
            <person name="Bunk B."/>
            <person name="Jeske O."/>
            <person name="Meyerdierks A."/>
            <person name="Storesund J.E."/>
            <person name="Kallscheuer N."/>
            <person name="Luecker S."/>
            <person name="Lage O.M."/>
            <person name="Pohl T."/>
            <person name="Merkel B.J."/>
            <person name="Hornburger P."/>
            <person name="Mueller R.-W."/>
            <person name="Bruemmer F."/>
            <person name="Labrenz M."/>
            <person name="Spormann A.M."/>
            <person name="Op den Camp H."/>
            <person name="Overmann J."/>
            <person name="Amann R."/>
            <person name="Jetten M.S.M."/>
            <person name="Mascher T."/>
            <person name="Medema M.H."/>
            <person name="Devos D.P."/>
            <person name="Kaster A.-K."/>
            <person name="Ovreas L."/>
            <person name="Rohde M."/>
            <person name="Galperin M.Y."/>
            <person name="Jogler C."/>
        </authorList>
    </citation>
    <scope>NUCLEOTIDE SEQUENCE [LARGE SCALE GENOMIC DNA]</scope>
    <source>
        <strain evidence="4 5">UC8</strain>
    </source>
</reference>
<keyword evidence="5" id="KW-1185">Reference proteome</keyword>
<dbReference type="PANTHER" id="PTHR16026:SF0">
    <property type="entry name" value="CARTILAGE ACIDIC PROTEIN 1"/>
    <property type="match status" value="1"/>
</dbReference>
<dbReference type="SUPFAM" id="SSF69318">
    <property type="entry name" value="Integrin alpha N-terminal domain"/>
    <property type="match status" value="1"/>
</dbReference>
<dbReference type="RefSeq" id="WP_068136072.1">
    <property type="nucleotide sequence ID" value="NZ_CP042914.1"/>
</dbReference>
<accession>A0A5B9QVZ4</accession>
<dbReference type="InterPro" id="IPR028994">
    <property type="entry name" value="Integrin_alpha_N"/>
</dbReference>
<dbReference type="InterPro" id="IPR011519">
    <property type="entry name" value="UnbV_ASPIC"/>
</dbReference>
<keyword evidence="1" id="KW-0732">Signal</keyword>
<feature type="region of interest" description="Disordered" evidence="2">
    <location>
        <begin position="1"/>
        <end position="39"/>
    </location>
</feature>
<evidence type="ECO:0000313" key="5">
    <source>
        <dbReference type="Proteomes" id="UP000325286"/>
    </source>
</evidence>
<protein>
    <submittedName>
        <fullName evidence="4">ASPIC and UnbV</fullName>
    </submittedName>
</protein>
<feature type="domain" description="ASPIC/UnbV" evidence="3">
    <location>
        <begin position="501"/>
        <end position="558"/>
    </location>
</feature>
<dbReference type="KEGG" id="rul:UC8_00560"/>
<evidence type="ECO:0000256" key="1">
    <source>
        <dbReference type="ARBA" id="ARBA00022729"/>
    </source>
</evidence>
<dbReference type="EMBL" id="CP042914">
    <property type="protein sequence ID" value="QEG38103.1"/>
    <property type="molecule type" value="Genomic_DNA"/>
</dbReference>
<evidence type="ECO:0000259" key="3">
    <source>
        <dbReference type="Pfam" id="PF07593"/>
    </source>
</evidence>
<dbReference type="InterPro" id="IPR013517">
    <property type="entry name" value="FG-GAP"/>
</dbReference>
<sequence>MSLAVWGCGKTAGPAASRDPANSVNETGPDPASPPTSPAEAAVSVATADAIRFVDALPGSGIRFQHSDGGGDRQYITQTVVAGLALFDYDQDGWIDIYLLNGSSVPGNIVEPAPTNKLYRNNGDWTFSDVTDAAGVADTGYALGVAAADYDQDGDQDLYVNNFGANVLYRNNGDGTFTDVTDLAGVQCEQVGAGVAWADIDADGDLDLYVGNYVDFTYDNYRGRKSGPYEYAAAPQDYNPESDRLFRNNSDGTFTDISQASGLTDIKMPSMGVIAVDYDNDRDTDVVVCCDNAPNRLLRNDGSGGFEDVGVLAGFAHDLQGNNNGSMGVDAGDYDNDGLLDLYVTNYQGELSVLYKNAGQGFFTDVSRFSQVSTSSMPHVKWGTGFTDFDLDGHRDQFIACGHFIKHIQQLDDRTDVRVPNFVMKNLGNGKFADVTDTAGEVMREALATKGAAFDDLDNDGDIDVVLLNANERPSLLQNVTATENRALQLRLVGIQTNRDGVGARVTVVAGDRRQVAEVHSGRGYQSHFGMTLHFGYPSDTPVDRVEVDWIGGGKDVYQLPEGNTSFLLYEGGTAGLAVWGHE</sequence>
<organism evidence="4 5">
    <name type="scientific">Roseimaritima ulvae</name>
    <dbReference type="NCBI Taxonomy" id="980254"/>
    <lineage>
        <taxon>Bacteria</taxon>
        <taxon>Pseudomonadati</taxon>
        <taxon>Planctomycetota</taxon>
        <taxon>Planctomycetia</taxon>
        <taxon>Pirellulales</taxon>
        <taxon>Pirellulaceae</taxon>
        <taxon>Roseimaritima</taxon>
    </lineage>
</organism>
<proteinExistence type="predicted"/>
<dbReference type="Proteomes" id="UP000325286">
    <property type="component" value="Chromosome"/>
</dbReference>
<name>A0A5B9QVZ4_9BACT</name>
<dbReference type="InterPro" id="IPR027039">
    <property type="entry name" value="Crtac1"/>
</dbReference>
<dbReference type="Gene3D" id="2.130.10.130">
    <property type="entry name" value="Integrin alpha, N-terminal"/>
    <property type="match status" value="1"/>
</dbReference>
<dbReference type="Pfam" id="PF07593">
    <property type="entry name" value="UnbV_ASPIC"/>
    <property type="match status" value="1"/>
</dbReference>
<gene>
    <name evidence="4" type="ORF">UC8_00560</name>
</gene>